<dbReference type="KEGG" id="byl:A4V09_11150"/>
<organism evidence="2 3">
    <name type="scientific">Blautia pseudococcoides</name>
    <dbReference type="NCBI Taxonomy" id="1796616"/>
    <lineage>
        <taxon>Bacteria</taxon>
        <taxon>Bacillati</taxon>
        <taxon>Bacillota</taxon>
        <taxon>Clostridia</taxon>
        <taxon>Lachnospirales</taxon>
        <taxon>Lachnospiraceae</taxon>
        <taxon>Blautia</taxon>
    </lineage>
</organism>
<dbReference type="EMBL" id="CP015405">
    <property type="protein sequence ID" value="ANU76273.1"/>
    <property type="molecule type" value="Genomic_DNA"/>
</dbReference>
<dbReference type="Gene3D" id="1.10.1070.20">
    <property type="match status" value="1"/>
</dbReference>
<evidence type="ECO:0008006" key="4">
    <source>
        <dbReference type="Google" id="ProtNLM"/>
    </source>
</evidence>
<accession>A0A1C7IBR2</accession>
<dbReference type="STRING" id="1796616.A4V09_11150"/>
<dbReference type="Proteomes" id="UP000092574">
    <property type="component" value="Chromosome"/>
</dbReference>
<sequence>MDERYCLMNKDKVLLTFACTSGALGSILFKEEACNVSAEELPIGFSSIHTWVEQRQAPKHREHIAELMRQCGCSRIDGFLKITHALSLNDTFWVKPIDSSFKWADVSLYRNPFNDAIAKIAFEGGLYGEQFSTTSPEFETSGAYAKCWVREEEGDIFLYKRGSTGGRNTGLEPFSEAYAAEIASRICRRHVPYTVVRYRGSLASKCPLFTSEQEGFAPIYRCIQGEYNLTNVMDYMSRHDAEEDFRRMLVLDALVLNTDRHAGNYGMLFDADTMQVSGMAPVFDHNQALLPYAEQAEFDHLQEYLSTRPTRIGEDFNEVAHAALTPSIRADLINLKGYRFDREHPCHLPEERLKILEEVVNEQIDGILKLKRLYMPSMPEEEEPEKKEKMKKPVKRL</sequence>
<dbReference type="OrthoDB" id="9812605at2"/>
<reference evidence="2" key="1">
    <citation type="submission" date="2017-04" db="EMBL/GenBank/DDBJ databases">
        <title>Complete Genome Sequences of Twelve Strains of a Stable Defined Moderately Diverse Mouse Microbiota 2 (sDMDMm2).</title>
        <authorList>
            <person name="Uchimura Y."/>
            <person name="Wyss M."/>
            <person name="Brugiroux S."/>
            <person name="Limenitakis J.P."/>
            <person name="Stecher B."/>
            <person name="McCoy K.D."/>
            <person name="Macpherson A.J."/>
        </authorList>
    </citation>
    <scope>NUCLEOTIDE SEQUENCE</scope>
    <source>
        <strain evidence="2">YL58</strain>
    </source>
</reference>
<feature type="region of interest" description="Disordered" evidence="1">
    <location>
        <begin position="378"/>
        <end position="397"/>
    </location>
</feature>
<keyword evidence="3" id="KW-1185">Reference proteome</keyword>
<evidence type="ECO:0000313" key="2">
    <source>
        <dbReference type="EMBL" id="ANU76273.1"/>
    </source>
</evidence>
<name>A0A1C7IBR2_9FIRM</name>
<evidence type="ECO:0000313" key="3">
    <source>
        <dbReference type="Proteomes" id="UP000092574"/>
    </source>
</evidence>
<dbReference type="RefSeq" id="WP_065542445.1">
    <property type="nucleotide sequence ID" value="NZ_CP015405.2"/>
</dbReference>
<gene>
    <name evidence="2" type="ORF">A4V09_11150</name>
</gene>
<evidence type="ECO:0000256" key="1">
    <source>
        <dbReference type="SAM" id="MobiDB-lite"/>
    </source>
</evidence>
<dbReference type="AlphaFoldDB" id="A0A1C7IBR2"/>
<proteinExistence type="predicted"/>
<protein>
    <recommendedName>
        <fullName evidence="4">HipA-like protein</fullName>
    </recommendedName>
</protein>